<dbReference type="Gene3D" id="3.40.50.2300">
    <property type="match status" value="2"/>
</dbReference>
<dbReference type="PANTHER" id="PTHR30483:SF6">
    <property type="entry name" value="PERIPLASMIC BINDING PROTEIN OF ABC TRANSPORTER FOR NATURAL AMINO ACIDS"/>
    <property type="match status" value="1"/>
</dbReference>
<feature type="domain" description="Leucine-binding protein" evidence="5">
    <location>
        <begin position="59"/>
        <end position="384"/>
    </location>
</feature>
<dbReference type="PROSITE" id="PS51257">
    <property type="entry name" value="PROKAR_LIPOPROTEIN"/>
    <property type="match status" value="1"/>
</dbReference>
<dbReference type="Proteomes" id="UP001215503">
    <property type="component" value="Unassembled WGS sequence"/>
</dbReference>
<evidence type="ECO:0000256" key="3">
    <source>
        <dbReference type="ARBA" id="ARBA00022970"/>
    </source>
</evidence>
<feature type="chain" id="PRO_5046036771" evidence="4">
    <location>
        <begin position="24"/>
        <end position="402"/>
    </location>
</feature>
<proteinExistence type="inferred from homology"/>
<keyword evidence="3" id="KW-0029">Amino-acid transport</keyword>
<keyword evidence="3" id="KW-0813">Transport</keyword>
<protein>
    <submittedName>
        <fullName evidence="6">Penicillin-binding protein activator</fullName>
    </submittedName>
</protein>
<comment type="caution">
    <text evidence="6">The sequence shown here is derived from an EMBL/GenBank/DDBJ whole genome shotgun (WGS) entry which is preliminary data.</text>
</comment>
<evidence type="ECO:0000256" key="4">
    <source>
        <dbReference type="SAM" id="SignalP"/>
    </source>
</evidence>
<evidence type="ECO:0000256" key="1">
    <source>
        <dbReference type="ARBA" id="ARBA00010062"/>
    </source>
</evidence>
<reference evidence="6 7" key="1">
    <citation type="submission" date="2023-03" db="EMBL/GenBank/DDBJ databases">
        <title>Fodinicurvata sp. CAU 1616 isolated from sea sendiment.</title>
        <authorList>
            <person name="Kim W."/>
        </authorList>
    </citation>
    <scope>NUCLEOTIDE SEQUENCE [LARGE SCALE GENOMIC DNA]</scope>
    <source>
        <strain evidence="6 7">CAU 1616</strain>
    </source>
</reference>
<keyword evidence="2 4" id="KW-0732">Signal</keyword>
<organism evidence="6 7">
    <name type="scientific">Aquibaculum arenosum</name>
    <dbReference type="NCBI Taxonomy" id="3032591"/>
    <lineage>
        <taxon>Bacteria</taxon>
        <taxon>Pseudomonadati</taxon>
        <taxon>Pseudomonadota</taxon>
        <taxon>Alphaproteobacteria</taxon>
        <taxon>Rhodospirillales</taxon>
        <taxon>Rhodovibrionaceae</taxon>
        <taxon>Aquibaculum</taxon>
    </lineage>
</organism>
<accession>A0ABT5YIZ3</accession>
<evidence type="ECO:0000313" key="6">
    <source>
        <dbReference type="EMBL" id="MDF2094882.1"/>
    </source>
</evidence>
<evidence type="ECO:0000313" key="7">
    <source>
        <dbReference type="Proteomes" id="UP001215503"/>
    </source>
</evidence>
<keyword evidence="7" id="KW-1185">Reference proteome</keyword>
<dbReference type="InterPro" id="IPR028081">
    <property type="entry name" value="Leu-bd"/>
</dbReference>
<dbReference type="EMBL" id="JARHUD010000001">
    <property type="protein sequence ID" value="MDF2094882.1"/>
    <property type="molecule type" value="Genomic_DNA"/>
</dbReference>
<dbReference type="InterPro" id="IPR051010">
    <property type="entry name" value="BCAA_transport"/>
</dbReference>
<dbReference type="Pfam" id="PF13458">
    <property type="entry name" value="Peripla_BP_6"/>
    <property type="match status" value="1"/>
</dbReference>
<dbReference type="InterPro" id="IPR028082">
    <property type="entry name" value="Peripla_BP_I"/>
</dbReference>
<evidence type="ECO:0000259" key="5">
    <source>
        <dbReference type="Pfam" id="PF13458"/>
    </source>
</evidence>
<dbReference type="SUPFAM" id="SSF53822">
    <property type="entry name" value="Periplasmic binding protein-like I"/>
    <property type="match status" value="1"/>
</dbReference>
<dbReference type="PANTHER" id="PTHR30483">
    <property type="entry name" value="LEUCINE-SPECIFIC-BINDING PROTEIN"/>
    <property type="match status" value="1"/>
</dbReference>
<evidence type="ECO:0000256" key="2">
    <source>
        <dbReference type="ARBA" id="ARBA00022729"/>
    </source>
</evidence>
<dbReference type="RefSeq" id="WP_275819764.1">
    <property type="nucleotide sequence ID" value="NZ_JARHUD010000001.1"/>
</dbReference>
<feature type="signal peptide" evidence="4">
    <location>
        <begin position="1"/>
        <end position="23"/>
    </location>
</feature>
<comment type="similarity">
    <text evidence="1">Belongs to the leucine-binding protein family.</text>
</comment>
<name>A0ABT5YIZ3_9PROT</name>
<dbReference type="CDD" id="cd06339">
    <property type="entry name" value="PBP1_YraM_LppC_lipoprotein-like"/>
    <property type="match status" value="1"/>
</dbReference>
<gene>
    <name evidence="6" type="ORF">P2G67_02695</name>
</gene>
<sequence>MTASRIAGSAAAAILLFLVGACASPQATRQAEQPQQPPEEVALPEEEMARPFYDDGRTRVALLAPLSGEHAPVGQALVNAAQMALFDIGEDDFALAVKDTAASGSSVNLALEESIEEGAQLVLGPLFASDVRAVRGTAMGSGLPLLVFSNDRTLAGNGVYVMGLTPQAEVERVVDYAQRNGLRRIGLLMPDSAYGDAIRSALREATQRFGGDLVEVVTYDPRSPDFSQPVRQFAQSATSRYDAVLVPAGGRELLSLAAQLANYNVDPSQIQYLGTRLWENRALGAEPALAGGWFASPARGSWERFAERYREIYDARPPRIASVAYDSTAMAAALAQDAAQNGNDQPYDRGSLENPNGFAGVDGLFRLQSNGQVERGLAVYELQRDAFIELEEAPRSFEVLIN</sequence>